<reference evidence="2 3" key="1">
    <citation type="submission" date="2017-11" db="EMBL/GenBank/DDBJ databases">
        <title>The genome of Rhizophagus clarus HR1 reveals common genetic basis of auxotrophy among arbuscular mycorrhizal fungi.</title>
        <authorList>
            <person name="Kobayashi Y."/>
        </authorList>
    </citation>
    <scope>NUCLEOTIDE SEQUENCE [LARGE SCALE GENOMIC DNA]</scope>
    <source>
        <strain evidence="2 3">HR1</strain>
    </source>
</reference>
<evidence type="ECO:0000256" key="1">
    <source>
        <dbReference type="SAM" id="MobiDB-lite"/>
    </source>
</evidence>
<sequence>MLRIAPSVNLTSPGHFFAYDEALETFGVKFVKQNVTRIPTDSEELKLKIKATQLEKERTDMLICDYIGINQLVAAYDIGIRRLQAIVNQEILLTEDYITVERRARNITRVTVADISKMKKEKKIEVREEKEKEKESKRGRGRGREKGRGRGEGEEKEEEVNKPYNEQIA</sequence>
<proteinExistence type="predicted"/>
<gene>
    <name evidence="2" type="ORF">RclHR1_16780002</name>
</gene>
<comment type="caution">
    <text evidence="2">The sequence shown here is derived from an EMBL/GenBank/DDBJ whole genome shotgun (WGS) entry which is preliminary data.</text>
</comment>
<protein>
    <submittedName>
        <fullName evidence="2">Uncharacterized protein</fullName>
    </submittedName>
</protein>
<evidence type="ECO:0000313" key="2">
    <source>
        <dbReference type="EMBL" id="GBB89922.1"/>
    </source>
</evidence>
<dbReference type="EMBL" id="BEXD01000755">
    <property type="protein sequence ID" value="GBB89922.1"/>
    <property type="molecule type" value="Genomic_DNA"/>
</dbReference>
<organism evidence="2 3">
    <name type="scientific">Rhizophagus clarus</name>
    <dbReference type="NCBI Taxonomy" id="94130"/>
    <lineage>
        <taxon>Eukaryota</taxon>
        <taxon>Fungi</taxon>
        <taxon>Fungi incertae sedis</taxon>
        <taxon>Mucoromycota</taxon>
        <taxon>Glomeromycotina</taxon>
        <taxon>Glomeromycetes</taxon>
        <taxon>Glomerales</taxon>
        <taxon>Glomeraceae</taxon>
        <taxon>Rhizophagus</taxon>
    </lineage>
</organism>
<accession>A0A2Z6QMH0</accession>
<feature type="region of interest" description="Disordered" evidence="1">
    <location>
        <begin position="122"/>
        <end position="169"/>
    </location>
</feature>
<dbReference type="AlphaFoldDB" id="A0A2Z6QMH0"/>
<dbReference type="Proteomes" id="UP000247702">
    <property type="component" value="Unassembled WGS sequence"/>
</dbReference>
<keyword evidence="3" id="KW-1185">Reference proteome</keyword>
<name>A0A2Z6QMH0_9GLOM</name>
<feature type="compositionally biased region" description="Basic and acidic residues" evidence="1">
    <location>
        <begin position="122"/>
        <end position="153"/>
    </location>
</feature>
<evidence type="ECO:0000313" key="3">
    <source>
        <dbReference type="Proteomes" id="UP000247702"/>
    </source>
</evidence>